<dbReference type="AlphaFoldDB" id="A0A7L7YZ04"/>
<feature type="domain" description="Signal transduction histidine kinase subgroup 3 dimerisation and phosphoacceptor" evidence="10">
    <location>
        <begin position="171"/>
        <end position="234"/>
    </location>
</feature>
<dbReference type="GO" id="GO:0046983">
    <property type="term" value="F:protein dimerization activity"/>
    <property type="evidence" value="ECO:0007669"/>
    <property type="project" value="InterPro"/>
</dbReference>
<dbReference type="GO" id="GO:0005524">
    <property type="term" value="F:ATP binding"/>
    <property type="evidence" value="ECO:0007669"/>
    <property type="project" value="UniProtKB-KW"/>
</dbReference>
<keyword evidence="4" id="KW-0808">Transferase</keyword>
<accession>A0A7L7YZ04</accession>
<feature type="transmembrane region" description="Helical" evidence="9">
    <location>
        <begin position="12"/>
        <end position="33"/>
    </location>
</feature>
<keyword evidence="12" id="KW-1185">Reference proteome</keyword>
<protein>
    <recommendedName>
        <fullName evidence="2">histidine kinase</fullName>
        <ecNumber evidence="2">2.7.13.3</ecNumber>
    </recommendedName>
</protein>
<keyword evidence="5" id="KW-0547">Nucleotide-binding</keyword>
<dbReference type="InterPro" id="IPR036890">
    <property type="entry name" value="HATPase_C_sf"/>
</dbReference>
<evidence type="ECO:0000256" key="3">
    <source>
        <dbReference type="ARBA" id="ARBA00022553"/>
    </source>
</evidence>
<dbReference type="PANTHER" id="PTHR24421">
    <property type="entry name" value="NITRATE/NITRITE SENSOR PROTEIN NARX-RELATED"/>
    <property type="match status" value="1"/>
</dbReference>
<keyword evidence="6 11" id="KW-0418">Kinase</keyword>
<feature type="transmembrane region" description="Helical" evidence="9">
    <location>
        <begin position="93"/>
        <end position="115"/>
    </location>
</feature>
<keyword evidence="3" id="KW-0597">Phosphoprotein</keyword>
<dbReference type="GO" id="GO:0016020">
    <property type="term" value="C:membrane"/>
    <property type="evidence" value="ECO:0007669"/>
    <property type="project" value="InterPro"/>
</dbReference>
<dbReference type="KEGG" id="czh:H9X71_08295"/>
<keyword evidence="7" id="KW-0067">ATP-binding</keyword>
<dbReference type="GO" id="GO:0000155">
    <property type="term" value="F:phosphorelay sensor kinase activity"/>
    <property type="evidence" value="ECO:0007669"/>
    <property type="project" value="InterPro"/>
</dbReference>
<dbReference type="Gene3D" id="3.30.565.10">
    <property type="entry name" value="Histidine kinase-like ATPase, C-terminal domain"/>
    <property type="match status" value="1"/>
</dbReference>
<dbReference type="RefSeq" id="WP_191146671.1">
    <property type="nucleotide sequence ID" value="NZ_CP061274.1"/>
</dbReference>
<proteinExistence type="predicted"/>
<evidence type="ECO:0000313" key="12">
    <source>
        <dbReference type="Proteomes" id="UP000516660"/>
    </source>
</evidence>
<dbReference type="SUPFAM" id="SSF55874">
    <property type="entry name" value="ATPase domain of HSP90 chaperone/DNA topoisomerase II/histidine kinase"/>
    <property type="match status" value="1"/>
</dbReference>
<comment type="catalytic activity">
    <reaction evidence="1">
        <text>ATP + protein L-histidine = ADP + protein N-phospho-L-histidine.</text>
        <dbReference type="EC" id="2.7.13.3"/>
    </reaction>
</comment>
<keyword evidence="9" id="KW-0472">Membrane</keyword>
<dbReference type="CDD" id="cd16917">
    <property type="entry name" value="HATPase_UhpB-NarQ-NarX-like"/>
    <property type="match status" value="1"/>
</dbReference>
<evidence type="ECO:0000256" key="9">
    <source>
        <dbReference type="SAM" id="Phobius"/>
    </source>
</evidence>
<sequence>MRAALAHIIRKHPILVDVVIVAAATAFSTPFLLLGPDTPAVVAAAAAFLGLFLRRRLPWVCLVLAVPAFMTGIALVPVMVAQLQIGLVRRKRWHAYAASLAVGVAFGTVGGSVAPEAILELVLYASPFTVVPTMLGDILRERRIVVRQFDALQEAQALGQSQAAEMALARERAVLAREMHDVVSHQVSLIAVQAGALQVASEDPKAKDVARVIRGLSTVTLDELRSMVGVLRNAGGTDRPIAPQPTLDDLPALIASSGIDVTCSLDLPASLSPAVQRAIYRTVQEGLTNARKHSTGGAVTVTGWLEADVVVVDVHAGVATEPLLDLPSGGYGLTGMRERAQLLGGTLTSGTRPDGSHDLRLRLPV</sequence>
<evidence type="ECO:0000256" key="2">
    <source>
        <dbReference type="ARBA" id="ARBA00012438"/>
    </source>
</evidence>
<reference evidence="11 12" key="1">
    <citation type="submission" date="2020-08" db="EMBL/GenBank/DDBJ databases">
        <title>Description of Clavibacter zhangzhiyonge sp. nov., a phytopathogenic actinobacterium isolated from barley seeds, causing leaf brown spot and decline.</title>
        <authorList>
            <person name="Tian Q."/>
            <person name="Chuan J."/>
            <person name="Zhao W."/>
            <person name="Li X."/>
        </authorList>
    </citation>
    <scope>NUCLEOTIDE SEQUENCE [LARGE SCALE GENOMIC DNA]</scope>
    <source>
        <strain evidence="11 12">DM1</strain>
    </source>
</reference>
<evidence type="ECO:0000256" key="7">
    <source>
        <dbReference type="ARBA" id="ARBA00022840"/>
    </source>
</evidence>
<organism evidence="11 12">
    <name type="scientific">Clavibacter zhangzhiyongii</name>
    <dbReference type="NCBI Taxonomy" id="2768071"/>
    <lineage>
        <taxon>Bacteria</taxon>
        <taxon>Bacillati</taxon>
        <taxon>Actinomycetota</taxon>
        <taxon>Actinomycetes</taxon>
        <taxon>Micrococcales</taxon>
        <taxon>Microbacteriaceae</taxon>
        <taxon>Clavibacter</taxon>
    </lineage>
</organism>
<name>A0A7L7YZ04_9MICO</name>
<evidence type="ECO:0000313" key="11">
    <source>
        <dbReference type="EMBL" id="QOD42647.1"/>
    </source>
</evidence>
<evidence type="ECO:0000256" key="6">
    <source>
        <dbReference type="ARBA" id="ARBA00022777"/>
    </source>
</evidence>
<dbReference type="Gene3D" id="1.20.5.1930">
    <property type="match status" value="1"/>
</dbReference>
<keyword evidence="8" id="KW-0902">Two-component regulatory system</keyword>
<keyword evidence="9" id="KW-1133">Transmembrane helix</keyword>
<dbReference type="PANTHER" id="PTHR24421:SF10">
    <property type="entry name" value="NITRATE_NITRITE SENSOR PROTEIN NARQ"/>
    <property type="match status" value="1"/>
</dbReference>
<evidence type="ECO:0000256" key="4">
    <source>
        <dbReference type="ARBA" id="ARBA00022679"/>
    </source>
</evidence>
<evidence type="ECO:0000256" key="1">
    <source>
        <dbReference type="ARBA" id="ARBA00000085"/>
    </source>
</evidence>
<keyword evidence="9" id="KW-0812">Transmembrane</keyword>
<evidence type="ECO:0000256" key="5">
    <source>
        <dbReference type="ARBA" id="ARBA00022741"/>
    </source>
</evidence>
<dbReference type="InterPro" id="IPR011712">
    <property type="entry name" value="Sig_transdc_His_kin_sub3_dim/P"/>
</dbReference>
<evidence type="ECO:0000259" key="10">
    <source>
        <dbReference type="Pfam" id="PF07730"/>
    </source>
</evidence>
<gene>
    <name evidence="11" type="ORF">H9X71_08295</name>
</gene>
<dbReference type="InterPro" id="IPR050482">
    <property type="entry name" value="Sensor_HK_TwoCompSys"/>
</dbReference>
<dbReference type="EC" id="2.7.13.3" evidence="2"/>
<feature type="transmembrane region" description="Helical" evidence="9">
    <location>
        <begin position="57"/>
        <end position="81"/>
    </location>
</feature>
<dbReference type="Pfam" id="PF07730">
    <property type="entry name" value="HisKA_3"/>
    <property type="match status" value="1"/>
</dbReference>
<evidence type="ECO:0000256" key="8">
    <source>
        <dbReference type="ARBA" id="ARBA00023012"/>
    </source>
</evidence>
<dbReference type="Proteomes" id="UP000516660">
    <property type="component" value="Chromosome"/>
</dbReference>
<dbReference type="EMBL" id="CP061274">
    <property type="protein sequence ID" value="QOD42647.1"/>
    <property type="molecule type" value="Genomic_DNA"/>
</dbReference>